<sequence>MAAGPHHTDMEFLMAEHGEGTWVTVFEHIGDLRSGRQGALYCALADKDVSARAMADYGWDVQIGTDAPGFVTSYSGGEETSTYYPRSADPFQRLVYQRTFHGRKDGYIELCEEFRLLHNLYFDAKANQYITFDEAGDEVVVVKLSADRVEVRRSYLRSFMAATQRDLLLYFEFTHHFNDPVDPIESVASDTLRAEVYSGGAYVAGYKYFVRIVGKKRLLAAPLHECGIAPFEKAKRFEAFLIGGDDDAPILHTSDPATLRDYFGGNPDAPHYLTPVFFRMEVMKKYYGSSDYEIEDGRLSRKGAWSLRLDNNAPGHVSVFLGDLGRELPSKEQLYWKSFNIVPDGRTMSHANFARSFLGQFHESENPAHLFKQKFTRLNKRWAERAGWELFLPLADKDRHFFDDIRSLLTNEQAEFDALILCLAKTTIDSLNVKGIRKSVEGGETDKSIALLGQLLARLNVPDAEAYVTLLHGVQTVRSTGVAHRKGTDYEKAVARYGIDANDYAEAFNAILLQFVRLFDALLDDLGE</sequence>
<evidence type="ECO:0000313" key="2">
    <source>
        <dbReference type="Proteomes" id="UP000706525"/>
    </source>
</evidence>
<comment type="caution">
    <text evidence="1">The sequence shown here is derived from an EMBL/GenBank/DDBJ whole genome shotgun (WGS) entry which is preliminary data.</text>
</comment>
<reference evidence="1 2" key="1">
    <citation type="submission" date="2021-08" db="EMBL/GenBank/DDBJ databases">
        <authorList>
            <person name="Peeters C."/>
        </authorList>
    </citation>
    <scope>NUCLEOTIDE SEQUENCE [LARGE SCALE GENOMIC DNA]</scope>
    <source>
        <strain evidence="1 2">LMG 32289</strain>
    </source>
</reference>
<dbReference type="Proteomes" id="UP000706525">
    <property type="component" value="Unassembled WGS sequence"/>
</dbReference>
<proteinExistence type="predicted"/>
<organism evidence="1 2">
    <name type="scientific">Cupriavidus pampae</name>
    <dbReference type="NCBI Taxonomy" id="659251"/>
    <lineage>
        <taxon>Bacteria</taxon>
        <taxon>Pseudomonadati</taxon>
        <taxon>Pseudomonadota</taxon>
        <taxon>Betaproteobacteria</taxon>
        <taxon>Burkholderiales</taxon>
        <taxon>Burkholderiaceae</taxon>
        <taxon>Cupriavidus</taxon>
    </lineage>
</organism>
<keyword evidence="2" id="KW-1185">Reference proteome</keyword>
<dbReference type="EMBL" id="CAJZAG010000012">
    <property type="protein sequence ID" value="CAG9183907.1"/>
    <property type="molecule type" value="Genomic_DNA"/>
</dbReference>
<name>A0ABN7ZI77_9BURK</name>
<accession>A0ABN7ZI77</accession>
<gene>
    <name evidence="1" type="ORF">LMG32289_05459</name>
</gene>
<evidence type="ECO:0008006" key="3">
    <source>
        <dbReference type="Google" id="ProtNLM"/>
    </source>
</evidence>
<evidence type="ECO:0000313" key="1">
    <source>
        <dbReference type="EMBL" id="CAG9183907.1"/>
    </source>
</evidence>
<protein>
    <recommendedName>
        <fullName evidence="3">ApeA N-terminal domain-containing protein</fullName>
    </recommendedName>
</protein>